<protein>
    <submittedName>
        <fullName evidence="9">RagB/SusD family nutrient uptake outer membrane protein</fullName>
    </submittedName>
</protein>
<organism evidence="9 10">
    <name type="scientific">Marinoscillum luteum</name>
    <dbReference type="NCBI Taxonomy" id="861051"/>
    <lineage>
        <taxon>Bacteria</taxon>
        <taxon>Pseudomonadati</taxon>
        <taxon>Bacteroidota</taxon>
        <taxon>Cytophagia</taxon>
        <taxon>Cytophagales</taxon>
        <taxon>Reichenbachiellaceae</taxon>
        <taxon>Marinoscillum</taxon>
    </lineage>
</organism>
<evidence type="ECO:0000256" key="1">
    <source>
        <dbReference type="ARBA" id="ARBA00004442"/>
    </source>
</evidence>
<keyword evidence="5" id="KW-0998">Cell outer membrane</keyword>
<accession>A0ABW7N792</accession>
<keyword evidence="10" id="KW-1185">Reference proteome</keyword>
<feature type="chain" id="PRO_5045891695" evidence="6">
    <location>
        <begin position="23"/>
        <end position="454"/>
    </location>
</feature>
<evidence type="ECO:0000256" key="5">
    <source>
        <dbReference type="ARBA" id="ARBA00023237"/>
    </source>
</evidence>
<evidence type="ECO:0000313" key="10">
    <source>
        <dbReference type="Proteomes" id="UP001610063"/>
    </source>
</evidence>
<evidence type="ECO:0000256" key="6">
    <source>
        <dbReference type="SAM" id="SignalP"/>
    </source>
</evidence>
<evidence type="ECO:0000256" key="3">
    <source>
        <dbReference type="ARBA" id="ARBA00022729"/>
    </source>
</evidence>
<dbReference type="RefSeq" id="WP_395417052.1">
    <property type="nucleotide sequence ID" value="NZ_JBIPKE010000015.1"/>
</dbReference>
<dbReference type="Proteomes" id="UP001610063">
    <property type="component" value="Unassembled WGS sequence"/>
</dbReference>
<gene>
    <name evidence="9" type="ORF">ACHKAR_08585</name>
</gene>
<evidence type="ECO:0000259" key="8">
    <source>
        <dbReference type="Pfam" id="PF14322"/>
    </source>
</evidence>
<dbReference type="InterPro" id="IPR033985">
    <property type="entry name" value="SusD-like_N"/>
</dbReference>
<keyword evidence="3 6" id="KW-0732">Signal</keyword>
<evidence type="ECO:0000256" key="2">
    <source>
        <dbReference type="ARBA" id="ARBA00006275"/>
    </source>
</evidence>
<feature type="domain" description="SusD-like N-terminal" evidence="8">
    <location>
        <begin position="25"/>
        <end position="229"/>
    </location>
</feature>
<reference evidence="9 10" key="1">
    <citation type="journal article" date="2013" name="Int. J. Syst. Evol. Microbiol.">
        <title>Marinoscillum luteum sp. nov., isolated from marine sediment.</title>
        <authorList>
            <person name="Cha I.T."/>
            <person name="Park S.J."/>
            <person name="Kim S.J."/>
            <person name="Kim J.G."/>
            <person name="Jung M.Y."/>
            <person name="Shin K.S."/>
            <person name="Kwon K.K."/>
            <person name="Yang S.H."/>
            <person name="Seo Y.S."/>
            <person name="Rhee S.K."/>
        </authorList>
    </citation>
    <scope>NUCLEOTIDE SEQUENCE [LARGE SCALE GENOMIC DNA]</scope>
    <source>
        <strain evidence="9 10">KCTC 23939</strain>
    </source>
</reference>
<name>A0ABW7N792_9BACT</name>
<dbReference type="InterPro" id="IPR012944">
    <property type="entry name" value="SusD_RagB_dom"/>
</dbReference>
<sequence length="454" mass="51455">MQKTIKRSCWWLLIALSTAACQDHWLEIKSDKQLVIPTSLKDLQALLDNTSEMNFSTTPSLGEVGTTDYYLADEDWQALSSEEQRNAYRWDKTIFAGESCFSWNYPYKSILNANLALEGLARITQDTGNEDAWNNIRGSALFYRSWAFFQLAQVFCKPYAKATALSDLGIPLRLESDINIRSERATVQRTYDQIIADVWKAVEVLPDEPLVQTRPGKAAGYALLAKAYLHMNNYDSALSTATQCLRIANQLMDYNQLDSAADYPFAQMNEEVIFLATMSPLSALFRVMHVDAELYGKYAPGDLRKALFYQKDEGRVSFKGTYDGSIRLFSGLAVDEVMLLKAEAEARLGALDDAMNTLNTLLITRWESGTYEPLTAESETQAQQLIMEERHKSLPYRGIRWMDLRRIANEPALAVTLHRQLEGQMYTLEPGDPRYVLPIPDEVIELSGMPQNPR</sequence>
<dbReference type="Pfam" id="PF07980">
    <property type="entry name" value="SusD_RagB"/>
    <property type="match status" value="1"/>
</dbReference>
<dbReference type="PROSITE" id="PS51257">
    <property type="entry name" value="PROKAR_LIPOPROTEIN"/>
    <property type="match status" value="1"/>
</dbReference>
<evidence type="ECO:0000313" key="9">
    <source>
        <dbReference type="EMBL" id="MFH6983491.1"/>
    </source>
</evidence>
<comment type="subcellular location">
    <subcellularLocation>
        <location evidence="1">Cell outer membrane</location>
    </subcellularLocation>
</comment>
<evidence type="ECO:0000256" key="4">
    <source>
        <dbReference type="ARBA" id="ARBA00023136"/>
    </source>
</evidence>
<proteinExistence type="inferred from homology"/>
<dbReference type="SUPFAM" id="SSF48452">
    <property type="entry name" value="TPR-like"/>
    <property type="match status" value="1"/>
</dbReference>
<dbReference type="EMBL" id="JBIPKE010000015">
    <property type="protein sequence ID" value="MFH6983491.1"/>
    <property type="molecule type" value="Genomic_DNA"/>
</dbReference>
<dbReference type="InterPro" id="IPR011990">
    <property type="entry name" value="TPR-like_helical_dom_sf"/>
</dbReference>
<comment type="similarity">
    <text evidence="2">Belongs to the SusD family.</text>
</comment>
<comment type="caution">
    <text evidence="9">The sequence shown here is derived from an EMBL/GenBank/DDBJ whole genome shotgun (WGS) entry which is preliminary data.</text>
</comment>
<keyword evidence="4" id="KW-0472">Membrane</keyword>
<evidence type="ECO:0000259" key="7">
    <source>
        <dbReference type="Pfam" id="PF07980"/>
    </source>
</evidence>
<feature type="signal peptide" evidence="6">
    <location>
        <begin position="1"/>
        <end position="22"/>
    </location>
</feature>
<feature type="domain" description="RagB/SusD" evidence="7">
    <location>
        <begin position="336"/>
        <end position="453"/>
    </location>
</feature>
<dbReference type="Pfam" id="PF14322">
    <property type="entry name" value="SusD-like_3"/>
    <property type="match status" value="1"/>
</dbReference>
<dbReference type="Gene3D" id="1.25.40.390">
    <property type="match status" value="1"/>
</dbReference>